<proteinExistence type="predicted"/>
<reference evidence="2" key="1">
    <citation type="submission" date="2020-03" db="EMBL/GenBank/DDBJ databases">
        <title>The deep terrestrial virosphere.</title>
        <authorList>
            <person name="Holmfeldt K."/>
            <person name="Nilsson E."/>
            <person name="Simone D."/>
            <person name="Lopez-Fernandez M."/>
            <person name="Wu X."/>
            <person name="de Brujin I."/>
            <person name="Lundin D."/>
            <person name="Andersson A."/>
            <person name="Bertilsson S."/>
            <person name="Dopson M."/>
        </authorList>
    </citation>
    <scope>NUCLEOTIDE SEQUENCE</scope>
    <source>
        <strain evidence="2">MM415B04241</strain>
    </source>
</reference>
<feature type="region of interest" description="Disordered" evidence="1">
    <location>
        <begin position="1"/>
        <end position="21"/>
    </location>
</feature>
<evidence type="ECO:0000313" key="2">
    <source>
        <dbReference type="EMBL" id="QJA93400.1"/>
    </source>
</evidence>
<sequence length="119" mass="13226">MRDPVIGIGGGPTRETTLPDNAKARKEYPIATGVLDYFPDAIVAIAHVSYVANEQHNPGESLHWARSKSTDEDDTLARHFLARGTRDIDGQRHTAKLAWRALALLQKEIEEDQRAHSSI</sequence>
<dbReference type="AlphaFoldDB" id="A0A6M3LF22"/>
<protein>
    <submittedName>
        <fullName evidence="2">Uncharacterized protein</fullName>
    </submittedName>
</protein>
<accession>A0A6M3LF22</accession>
<evidence type="ECO:0000256" key="1">
    <source>
        <dbReference type="SAM" id="MobiDB-lite"/>
    </source>
</evidence>
<name>A0A6M3LF22_9ZZZZ</name>
<dbReference type="EMBL" id="MT143146">
    <property type="protein sequence ID" value="QJA93400.1"/>
    <property type="molecule type" value="Genomic_DNA"/>
</dbReference>
<gene>
    <name evidence="2" type="ORF">MM415B04241_0004</name>
</gene>
<organism evidence="2">
    <name type="scientific">viral metagenome</name>
    <dbReference type="NCBI Taxonomy" id="1070528"/>
    <lineage>
        <taxon>unclassified sequences</taxon>
        <taxon>metagenomes</taxon>
        <taxon>organismal metagenomes</taxon>
    </lineage>
</organism>